<dbReference type="RefSeq" id="WP_169277026.1">
    <property type="nucleotide sequence ID" value="NZ_JABBCP010000002.1"/>
</dbReference>
<evidence type="ECO:0000259" key="8">
    <source>
        <dbReference type="Pfam" id="PF00884"/>
    </source>
</evidence>
<comment type="subcellular location">
    <subcellularLocation>
        <location evidence="1">Cell membrane</location>
        <topology evidence="1">Multi-pass membrane protein</topology>
    </subcellularLocation>
</comment>
<proteinExistence type="predicted"/>
<evidence type="ECO:0000313" key="9">
    <source>
        <dbReference type="EMBL" id="NMF55322.1"/>
    </source>
</evidence>
<organism evidence="9 10">
    <name type="scientific">Collinsella acetigenes</name>
    <dbReference type="NCBI Taxonomy" id="2713419"/>
    <lineage>
        <taxon>Bacteria</taxon>
        <taxon>Bacillati</taxon>
        <taxon>Actinomycetota</taxon>
        <taxon>Coriobacteriia</taxon>
        <taxon>Coriobacteriales</taxon>
        <taxon>Coriobacteriaceae</taxon>
        <taxon>Collinsella</taxon>
    </lineage>
</organism>
<comment type="caution">
    <text evidence="9">The sequence shown here is derived from an EMBL/GenBank/DDBJ whole genome shotgun (WGS) entry which is preliminary data.</text>
</comment>
<dbReference type="Pfam" id="PF00884">
    <property type="entry name" value="Sulfatase"/>
    <property type="match status" value="1"/>
</dbReference>
<evidence type="ECO:0000256" key="6">
    <source>
        <dbReference type="ARBA" id="ARBA00023136"/>
    </source>
</evidence>
<keyword evidence="5 7" id="KW-1133">Transmembrane helix</keyword>
<sequence length="710" mass="77694">MIQNTPQHPATGPIVAAILLVSAIAAAVWYEWKTKHRIHPSTILWPLPFLASEVLVATWGIMGICRADASSICIHAVTTLICGVIPILRRPFLDWLDKQDGIMPHVISIGRDALLMAAASVISVIALETACNSAHLASIPSAFFYVSALIIFLITLILYFAGQRHGGACCIAVVICCGFGIAEHFVIEFKGAALLPSDLLAMGTAMAVSEGYHFTFDTNIVASLTWAAVACAMLSLISPPRLSKRSHVIANVGVNIMCALITWSCVSSAFANVKLEDALDFSYDRWWPISSYQTYGFIPVFTATAQNFEIERPDNYSDIEVQDIQAQLAAQYDAGRGSSPERQAAVAQYNELKPTVITVMNETFSDLSFFAALRDAGYAGPQYFNSIPDALIRGSLMTSITGGGTANTEFEYLTNNSLGFIGSGKYPYSLYSLKHVDSLAKQLGDAGYRTLAMHPNLPDNWNRRTAYQSLGFSKFLSIDDFQGAPSYHSGVTDAATYDKILEELNKSDDPQFILDVTMQNHGGYDAGTVPDEDLTHYVPAGLDDDTCARMNVYLTCIEKSDQELSAFMEQLRELDRPVVLIFFGDHQPTVSTAMNDELYAGENSLEHTARIYSSNYFVWANYDVAGAEQISQQEAIGASELSARVFDLIGAPLTDYQKALLATRQDVPAFSGVCYIGADGQLYVLDGDSPYAAAIDHIRRMQYLNFARKL</sequence>
<dbReference type="CDD" id="cd16015">
    <property type="entry name" value="LTA_synthase"/>
    <property type="match status" value="1"/>
</dbReference>
<dbReference type="InterPro" id="IPR000917">
    <property type="entry name" value="Sulfatase_N"/>
</dbReference>
<evidence type="ECO:0000313" key="10">
    <source>
        <dbReference type="Proteomes" id="UP000546970"/>
    </source>
</evidence>
<feature type="transmembrane region" description="Helical" evidence="7">
    <location>
        <begin position="168"/>
        <end position="187"/>
    </location>
</feature>
<feature type="transmembrane region" description="Helical" evidence="7">
    <location>
        <begin position="12"/>
        <end position="30"/>
    </location>
</feature>
<protein>
    <submittedName>
        <fullName evidence="9">LTA synthase family protein</fullName>
    </submittedName>
</protein>
<evidence type="ECO:0000256" key="3">
    <source>
        <dbReference type="ARBA" id="ARBA00022475"/>
    </source>
</evidence>
<gene>
    <name evidence="9" type="ORF">HF320_03090</name>
</gene>
<keyword evidence="10" id="KW-1185">Reference proteome</keyword>
<dbReference type="EMBL" id="JABBCP010000002">
    <property type="protein sequence ID" value="NMF55322.1"/>
    <property type="molecule type" value="Genomic_DNA"/>
</dbReference>
<feature type="transmembrane region" description="Helical" evidence="7">
    <location>
        <begin position="249"/>
        <end position="271"/>
    </location>
</feature>
<feature type="transmembrane region" description="Helical" evidence="7">
    <location>
        <begin position="42"/>
        <end position="63"/>
    </location>
</feature>
<feature type="transmembrane region" description="Helical" evidence="7">
    <location>
        <begin position="69"/>
        <end position="88"/>
    </location>
</feature>
<accession>A0A7X9YHC6</accession>
<evidence type="ECO:0000256" key="5">
    <source>
        <dbReference type="ARBA" id="ARBA00022989"/>
    </source>
</evidence>
<keyword evidence="3" id="KW-1003">Cell membrane</keyword>
<keyword evidence="4 7" id="KW-0812">Transmembrane</keyword>
<dbReference type="GO" id="GO:0005886">
    <property type="term" value="C:plasma membrane"/>
    <property type="evidence" value="ECO:0007669"/>
    <property type="project" value="UniProtKB-SubCell"/>
</dbReference>
<keyword evidence="6 7" id="KW-0472">Membrane</keyword>
<evidence type="ECO:0000256" key="7">
    <source>
        <dbReference type="SAM" id="Phobius"/>
    </source>
</evidence>
<feature type="transmembrane region" description="Helical" evidence="7">
    <location>
        <begin position="142"/>
        <end position="161"/>
    </location>
</feature>
<feature type="transmembrane region" description="Helical" evidence="7">
    <location>
        <begin position="220"/>
        <end position="237"/>
    </location>
</feature>
<dbReference type="InterPro" id="IPR050448">
    <property type="entry name" value="OpgB/LTA_synthase_biosynth"/>
</dbReference>
<comment type="pathway">
    <text evidence="2">Cell wall biogenesis; lipoteichoic acid biosynthesis.</text>
</comment>
<reference evidence="9 10" key="1">
    <citation type="submission" date="2020-04" db="EMBL/GenBank/DDBJ databases">
        <title>Collinsella sp. KGMB02528 nov., an anaerobic actinobacterium isolated from human feces.</title>
        <authorList>
            <person name="Han K.-I."/>
            <person name="Eom M.K."/>
            <person name="Kim J.-S."/>
            <person name="Lee K.C."/>
            <person name="Suh M.K."/>
            <person name="Park S.-H."/>
            <person name="Lee J.H."/>
            <person name="Kang S.W."/>
            <person name="Park J.-E."/>
            <person name="Oh B.S."/>
            <person name="Yu S.Y."/>
            <person name="Choi S.-H."/>
            <person name="Lee D.H."/>
            <person name="Yoon H."/>
            <person name="Kim B.-Y."/>
            <person name="Lee J.H."/>
            <person name="Lee J.-S."/>
        </authorList>
    </citation>
    <scope>NUCLEOTIDE SEQUENCE [LARGE SCALE GENOMIC DNA]</scope>
    <source>
        <strain evidence="9 10">KGMB02528</strain>
    </source>
</reference>
<dbReference type="Gene3D" id="3.40.720.10">
    <property type="entry name" value="Alkaline Phosphatase, subunit A"/>
    <property type="match status" value="1"/>
</dbReference>
<feature type="domain" description="Sulfatase N-terminal" evidence="8">
    <location>
        <begin position="354"/>
        <end position="650"/>
    </location>
</feature>
<evidence type="ECO:0000256" key="2">
    <source>
        <dbReference type="ARBA" id="ARBA00004936"/>
    </source>
</evidence>
<evidence type="ECO:0000256" key="1">
    <source>
        <dbReference type="ARBA" id="ARBA00004651"/>
    </source>
</evidence>
<evidence type="ECO:0000256" key="4">
    <source>
        <dbReference type="ARBA" id="ARBA00022692"/>
    </source>
</evidence>
<dbReference type="PANTHER" id="PTHR47371">
    <property type="entry name" value="LIPOTEICHOIC ACID SYNTHASE"/>
    <property type="match status" value="1"/>
</dbReference>
<dbReference type="SUPFAM" id="SSF53649">
    <property type="entry name" value="Alkaline phosphatase-like"/>
    <property type="match status" value="1"/>
</dbReference>
<dbReference type="PANTHER" id="PTHR47371:SF3">
    <property type="entry name" value="PHOSPHOGLYCEROL TRANSFERASE I"/>
    <property type="match status" value="1"/>
</dbReference>
<dbReference type="AlphaFoldDB" id="A0A7X9YHC6"/>
<name>A0A7X9YHC6_9ACTN</name>
<dbReference type="Proteomes" id="UP000546970">
    <property type="component" value="Unassembled WGS sequence"/>
</dbReference>
<dbReference type="InterPro" id="IPR017850">
    <property type="entry name" value="Alkaline_phosphatase_core_sf"/>
</dbReference>